<dbReference type="SUPFAM" id="SSF81383">
    <property type="entry name" value="F-box domain"/>
    <property type="match status" value="1"/>
</dbReference>
<dbReference type="SMART" id="SM00256">
    <property type="entry name" value="FBOX"/>
    <property type="match status" value="1"/>
</dbReference>
<evidence type="ECO:0000313" key="2">
    <source>
        <dbReference type="EMBL" id="KAK4351511.1"/>
    </source>
</evidence>
<dbReference type="InterPro" id="IPR001810">
    <property type="entry name" value="F-box_dom"/>
</dbReference>
<dbReference type="PANTHER" id="PTHR31672">
    <property type="entry name" value="BNACNNG10540D PROTEIN"/>
    <property type="match status" value="1"/>
</dbReference>
<dbReference type="PANTHER" id="PTHR31672:SF13">
    <property type="entry name" value="F-BOX PROTEIN CPR30-LIKE"/>
    <property type="match status" value="1"/>
</dbReference>
<dbReference type="CDD" id="cd22157">
    <property type="entry name" value="F-box_AtFBW1-like"/>
    <property type="match status" value="1"/>
</dbReference>
<keyword evidence="3" id="KW-1185">Reference proteome</keyword>
<protein>
    <recommendedName>
        <fullName evidence="1">F-box domain-containing protein</fullName>
    </recommendedName>
</protein>
<dbReference type="InterPro" id="IPR050796">
    <property type="entry name" value="SCF_F-box_component"/>
</dbReference>
<organism evidence="2 3">
    <name type="scientific">Anisodus tanguticus</name>
    <dbReference type="NCBI Taxonomy" id="243964"/>
    <lineage>
        <taxon>Eukaryota</taxon>
        <taxon>Viridiplantae</taxon>
        <taxon>Streptophyta</taxon>
        <taxon>Embryophyta</taxon>
        <taxon>Tracheophyta</taxon>
        <taxon>Spermatophyta</taxon>
        <taxon>Magnoliopsida</taxon>
        <taxon>eudicotyledons</taxon>
        <taxon>Gunneridae</taxon>
        <taxon>Pentapetalae</taxon>
        <taxon>asterids</taxon>
        <taxon>lamiids</taxon>
        <taxon>Solanales</taxon>
        <taxon>Solanaceae</taxon>
        <taxon>Solanoideae</taxon>
        <taxon>Hyoscyameae</taxon>
        <taxon>Anisodus</taxon>
    </lineage>
</organism>
<dbReference type="Pfam" id="PF00646">
    <property type="entry name" value="F-box"/>
    <property type="match status" value="1"/>
</dbReference>
<dbReference type="AlphaFoldDB" id="A0AAE1RGT5"/>
<dbReference type="Proteomes" id="UP001291623">
    <property type="component" value="Unassembled WGS sequence"/>
</dbReference>
<comment type="caution">
    <text evidence="2">The sequence shown here is derived from an EMBL/GenBank/DDBJ whole genome shotgun (WGS) entry which is preliminary data.</text>
</comment>
<evidence type="ECO:0000259" key="1">
    <source>
        <dbReference type="PROSITE" id="PS50181"/>
    </source>
</evidence>
<sequence length="303" mass="34800">MPPKRKENSKKTKSRVPDPNSYLYFPREIISNILSHLPVKTLLLFRCVCKQWRNLISKPNFIAIHFRHSSSSILIETRHHESSDHVLSLYNQHESSVVDELDNPFPCFFPRMYIVPPCNGIVCLFQAPWGDMITLWNSATRVPYWLALITDEFGMRPVFVYFDVGRKVFEKLPMLPTGERRKQHQHRVTLEDCLAKDKNGELVLFDRVTSSVKAKLSIDNAEKGYYVIFDYSESLVMIDGTLPVKKQDAQDKLARKNLTRRSWSQAVETTSGRNASYSSVDNITGDIKFVSQSILKAKQIAGS</sequence>
<dbReference type="EMBL" id="JAVYJV010000016">
    <property type="protein sequence ID" value="KAK4351511.1"/>
    <property type="molecule type" value="Genomic_DNA"/>
</dbReference>
<accession>A0AAE1RGT5</accession>
<feature type="domain" description="F-box" evidence="1">
    <location>
        <begin position="19"/>
        <end position="69"/>
    </location>
</feature>
<name>A0AAE1RGT5_9SOLA</name>
<reference evidence="2" key="1">
    <citation type="submission" date="2023-12" db="EMBL/GenBank/DDBJ databases">
        <title>Genome assembly of Anisodus tanguticus.</title>
        <authorList>
            <person name="Wang Y.-J."/>
        </authorList>
    </citation>
    <scope>NUCLEOTIDE SEQUENCE</scope>
    <source>
        <strain evidence="2">KB-2021</strain>
        <tissue evidence="2">Leaf</tissue>
    </source>
</reference>
<evidence type="ECO:0000313" key="3">
    <source>
        <dbReference type="Proteomes" id="UP001291623"/>
    </source>
</evidence>
<dbReference type="Gene3D" id="1.20.1280.50">
    <property type="match status" value="1"/>
</dbReference>
<gene>
    <name evidence="2" type="ORF">RND71_030824</name>
</gene>
<dbReference type="InterPro" id="IPR036047">
    <property type="entry name" value="F-box-like_dom_sf"/>
</dbReference>
<proteinExistence type="predicted"/>
<dbReference type="PROSITE" id="PS50181">
    <property type="entry name" value="FBOX"/>
    <property type="match status" value="1"/>
</dbReference>